<evidence type="ECO:0008006" key="3">
    <source>
        <dbReference type="Google" id="ProtNLM"/>
    </source>
</evidence>
<sequence>MRAAKSIRRLVVGGLLPLSVAACFESEDISVEAVGARYDGSRGICHVEFEVVNNLQEPIELLSIVPAINGQTANKAARTDIRLLNFKIGQSARRTMYYDLDRSECSDPEITDVETGHDCKTPTRICNDDFSF</sequence>
<dbReference type="PROSITE" id="PS51257">
    <property type="entry name" value="PROKAR_LIPOPROTEIN"/>
    <property type="match status" value="1"/>
</dbReference>
<keyword evidence="2" id="KW-1185">Reference proteome</keyword>
<accession>A0A2M9FW42</accession>
<evidence type="ECO:0000313" key="1">
    <source>
        <dbReference type="EMBL" id="PJK27674.1"/>
    </source>
</evidence>
<reference evidence="1 2" key="1">
    <citation type="submission" date="2017-11" db="EMBL/GenBank/DDBJ databases">
        <title>Draft genome sequence of Rhizobiales bacterium SY3-13.</title>
        <authorList>
            <person name="Sun C."/>
        </authorList>
    </citation>
    <scope>NUCLEOTIDE SEQUENCE [LARGE SCALE GENOMIC DNA]</scope>
    <source>
        <strain evidence="1 2">SY3-13</strain>
    </source>
</reference>
<comment type="caution">
    <text evidence="1">The sequence shown here is derived from an EMBL/GenBank/DDBJ whole genome shotgun (WGS) entry which is preliminary data.</text>
</comment>
<dbReference type="EMBL" id="PHIG01000059">
    <property type="protein sequence ID" value="PJK27674.1"/>
    <property type="molecule type" value="Genomic_DNA"/>
</dbReference>
<dbReference type="RefSeq" id="WP_109792417.1">
    <property type="nucleotide sequence ID" value="NZ_PHIG01000059.1"/>
</dbReference>
<name>A0A2M9FW42_9PROT</name>
<gene>
    <name evidence="1" type="ORF">CVT23_20905</name>
</gene>
<evidence type="ECO:0000313" key="2">
    <source>
        <dbReference type="Proteomes" id="UP000229498"/>
    </source>
</evidence>
<proteinExistence type="predicted"/>
<protein>
    <recommendedName>
        <fullName evidence="3">Lipoprotein</fullName>
    </recommendedName>
</protein>
<dbReference type="Proteomes" id="UP000229498">
    <property type="component" value="Unassembled WGS sequence"/>
</dbReference>
<dbReference type="AlphaFoldDB" id="A0A2M9FW42"/>
<organism evidence="1 2">
    <name type="scientific">Minwuia thermotolerans</name>
    <dbReference type="NCBI Taxonomy" id="2056226"/>
    <lineage>
        <taxon>Bacteria</taxon>
        <taxon>Pseudomonadati</taxon>
        <taxon>Pseudomonadota</taxon>
        <taxon>Alphaproteobacteria</taxon>
        <taxon>Minwuiales</taxon>
        <taxon>Minwuiaceae</taxon>
        <taxon>Minwuia</taxon>
    </lineage>
</organism>